<evidence type="ECO:0000313" key="4">
    <source>
        <dbReference type="Proteomes" id="UP000886890"/>
    </source>
</evidence>
<evidence type="ECO:0000256" key="1">
    <source>
        <dbReference type="SAM" id="MobiDB-lite"/>
    </source>
</evidence>
<reference evidence="3" key="1">
    <citation type="journal article" date="2021" name="PeerJ">
        <title>Extensive microbial diversity within the chicken gut microbiome revealed by metagenomics and culture.</title>
        <authorList>
            <person name="Gilroy R."/>
            <person name="Ravi A."/>
            <person name="Getino M."/>
            <person name="Pursley I."/>
            <person name="Horton D.L."/>
            <person name="Alikhan N.F."/>
            <person name="Baker D."/>
            <person name="Gharbi K."/>
            <person name="Hall N."/>
            <person name="Watson M."/>
            <person name="Adriaenssens E.M."/>
            <person name="Foster-Nyarko E."/>
            <person name="Jarju S."/>
            <person name="Secka A."/>
            <person name="Antonio M."/>
            <person name="Oren A."/>
            <person name="Chaudhuri R.R."/>
            <person name="La Ragione R."/>
            <person name="Hildebrand F."/>
            <person name="Pallen M.J."/>
        </authorList>
    </citation>
    <scope>NUCLEOTIDE SEQUENCE</scope>
    <source>
        <strain evidence="3">CHK183-1962</strain>
    </source>
</reference>
<sequence>MAEGFAAEDFHPAADENRLQTENRIRNLVWTVSGDYTMNVRPDVERFEREKYCVLYDCIRQGAFAKWFDQEAYQLYLVKKIYCHAMEAPLKMTASLVTEAAVGRRLLEERKGVAAIRRMACEELLDHEFSMLCASAPGQLQLAWIRRLMDPDYRAGGNTGKWLKLLVTAEAAEDTGALIRLTDTLYNQMMEPDFERKNGTLEQILAVTVEELKEFSWQDFLSEEMYEDALETYLEKLSLDMNSLPEAPEQGEDQDTEGEEKRPKKKKIVVVDEDALSKMHSYVELNYGKTWLSPAQEKQRNRKLCRGMHGDCSLYYTEGILKHPVKKNYQLVYAQKQKDKNLHAYYDAHREVKQNIRQLTGMLRKALILREEVQYTPADSGKIVPSWLWKAGRCPHGMLFLREQKNDAMDFVVDVLIDASGSQRTRQAQVAMQGFILSETLSNLRIPFRVISFCTFWDYTILHRFRDYDDDRKNNGNLFEYMTSSNNRDGLAIRAAGTDLMAREEARKLMIVLSDGKPYDVLMNRPGSRNPEPYRGEYAVKDTAREVLRLRQQGVSVLGVFAGEERELPAERKIFGKDFAYIRDIRNFAGTVGRYLLRQIDG</sequence>
<dbReference type="Proteomes" id="UP000886890">
    <property type="component" value="Unassembled WGS sequence"/>
</dbReference>
<name>A0A9D1XDQ3_9FIRM</name>
<organism evidence="3 4">
    <name type="scientific">Candidatus Fusicatenibacter merdavium</name>
    <dbReference type="NCBI Taxonomy" id="2838600"/>
    <lineage>
        <taxon>Bacteria</taxon>
        <taxon>Bacillati</taxon>
        <taxon>Bacillota</taxon>
        <taxon>Clostridia</taxon>
        <taxon>Lachnospirales</taxon>
        <taxon>Lachnospiraceae</taxon>
        <taxon>Fusicatenibacter</taxon>
    </lineage>
</organism>
<dbReference type="InterPro" id="IPR025861">
    <property type="entry name" value="CobT_VWA_dom"/>
</dbReference>
<gene>
    <name evidence="3" type="ORF">H9734_08175</name>
</gene>
<feature type="domain" description="Cobalamin biosynthesis protein CobT VWA" evidence="2">
    <location>
        <begin position="472"/>
        <end position="520"/>
    </location>
</feature>
<dbReference type="InterPro" id="IPR051928">
    <property type="entry name" value="NorD/CobT"/>
</dbReference>
<reference evidence="3" key="2">
    <citation type="submission" date="2021-04" db="EMBL/GenBank/DDBJ databases">
        <authorList>
            <person name="Gilroy R."/>
        </authorList>
    </citation>
    <scope>NUCLEOTIDE SEQUENCE</scope>
    <source>
        <strain evidence="3">CHK183-1962</strain>
    </source>
</reference>
<feature type="region of interest" description="Disordered" evidence="1">
    <location>
        <begin position="244"/>
        <end position="266"/>
    </location>
</feature>
<feature type="compositionally biased region" description="Acidic residues" evidence="1">
    <location>
        <begin position="249"/>
        <end position="258"/>
    </location>
</feature>
<comment type="caution">
    <text evidence="3">The sequence shown here is derived from an EMBL/GenBank/DDBJ whole genome shotgun (WGS) entry which is preliminary data.</text>
</comment>
<proteinExistence type="predicted"/>
<feature type="domain" description="Cobalamin biosynthesis protein CobT VWA" evidence="2">
    <location>
        <begin position="400"/>
        <end position="457"/>
    </location>
</feature>
<evidence type="ECO:0000259" key="2">
    <source>
        <dbReference type="Pfam" id="PF11775"/>
    </source>
</evidence>
<dbReference type="PANTHER" id="PTHR41248">
    <property type="entry name" value="NORD PROTEIN"/>
    <property type="match status" value="1"/>
</dbReference>
<dbReference type="PANTHER" id="PTHR41248:SF1">
    <property type="entry name" value="NORD PROTEIN"/>
    <property type="match status" value="1"/>
</dbReference>
<protein>
    <submittedName>
        <fullName evidence="3">Nitric oxide reductase activation protein</fullName>
    </submittedName>
</protein>
<dbReference type="EMBL" id="DXEK01000137">
    <property type="protein sequence ID" value="HIX77552.1"/>
    <property type="molecule type" value="Genomic_DNA"/>
</dbReference>
<dbReference type="InterPro" id="IPR036465">
    <property type="entry name" value="vWFA_dom_sf"/>
</dbReference>
<dbReference type="Gene3D" id="3.40.50.410">
    <property type="entry name" value="von Willebrand factor, type A domain"/>
    <property type="match status" value="1"/>
</dbReference>
<accession>A0A9D1XDQ3</accession>
<dbReference type="AlphaFoldDB" id="A0A9D1XDQ3"/>
<dbReference type="SUPFAM" id="SSF53300">
    <property type="entry name" value="vWA-like"/>
    <property type="match status" value="1"/>
</dbReference>
<evidence type="ECO:0000313" key="3">
    <source>
        <dbReference type="EMBL" id="HIX77552.1"/>
    </source>
</evidence>
<dbReference type="Pfam" id="PF11775">
    <property type="entry name" value="CobT_C"/>
    <property type="match status" value="2"/>
</dbReference>